<dbReference type="SUPFAM" id="SSF55073">
    <property type="entry name" value="Nucleotide cyclase"/>
    <property type="match status" value="1"/>
</dbReference>
<dbReference type="InterPro" id="IPR000160">
    <property type="entry name" value="GGDEF_dom"/>
</dbReference>
<protein>
    <submittedName>
        <fullName evidence="8">Diguanylate cyclase</fullName>
    </submittedName>
</protein>
<dbReference type="CDD" id="cd01949">
    <property type="entry name" value="GGDEF"/>
    <property type="match status" value="1"/>
</dbReference>
<keyword evidence="3 5" id="KW-1133">Transmembrane helix</keyword>
<keyword evidence="2 5" id="KW-0812">Transmembrane</keyword>
<dbReference type="PANTHER" id="PTHR46663:SF2">
    <property type="entry name" value="GGDEF DOMAIN-CONTAINING PROTEIN"/>
    <property type="match status" value="1"/>
</dbReference>
<dbReference type="EMBL" id="WTVQ01000021">
    <property type="protein sequence ID" value="NMG75787.1"/>
    <property type="molecule type" value="Genomic_DNA"/>
</dbReference>
<dbReference type="InterPro" id="IPR042240">
    <property type="entry name" value="CHASE_sf"/>
</dbReference>
<dbReference type="PROSITE" id="PS50839">
    <property type="entry name" value="CHASE"/>
    <property type="match status" value="1"/>
</dbReference>
<dbReference type="InterPro" id="IPR043128">
    <property type="entry name" value="Rev_trsase/Diguanyl_cyclase"/>
</dbReference>
<feature type="transmembrane region" description="Helical" evidence="5">
    <location>
        <begin position="16"/>
        <end position="36"/>
    </location>
</feature>
<comment type="subcellular location">
    <subcellularLocation>
        <location evidence="1">Membrane</location>
    </subcellularLocation>
</comment>
<evidence type="ECO:0000256" key="5">
    <source>
        <dbReference type="SAM" id="Phobius"/>
    </source>
</evidence>
<dbReference type="PROSITE" id="PS50887">
    <property type="entry name" value="GGDEF"/>
    <property type="match status" value="1"/>
</dbReference>
<feature type="transmembrane region" description="Helical" evidence="5">
    <location>
        <begin position="314"/>
        <end position="337"/>
    </location>
</feature>
<dbReference type="PANTHER" id="PTHR46663">
    <property type="entry name" value="DIGUANYLATE CYCLASE DGCT-RELATED"/>
    <property type="match status" value="1"/>
</dbReference>
<evidence type="ECO:0000256" key="1">
    <source>
        <dbReference type="ARBA" id="ARBA00004370"/>
    </source>
</evidence>
<dbReference type="SMART" id="SM01079">
    <property type="entry name" value="CHASE"/>
    <property type="match status" value="1"/>
</dbReference>
<name>A0ABX1QBM3_9RHOO</name>
<evidence type="ECO:0000313" key="9">
    <source>
        <dbReference type="Proteomes" id="UP000648984"/>
    </source>
</evidence>
<dbReference type="SMART" id="SM00267">
    <property type="entry name" value="GGDEF"/>
    <property type="match status" value="1"/>
</dbReference>
<keyword evidence="9" id="KW-1185">Reference proteome</keyword>
<evidence type="ECO:0000259" key="6">
    <source>
        <dbReference type="PROSITE" id="PS50839"/>
    </source>
</evidence>
<dbReference type="Pfam" id="PF03924">
    <property type="entry name" value="CHASE"/>
    <property type="match status" value="1"/>
</dbReference>
<evidence type="ECO:0000256" key="3">
    <source>
        <dbReference type="ARBA" id="ARBA00022989"/>
    </source>
</evidence>
<dbReference type="Gene3D" id="3.30.450.350">
    <property type="entry name" value="CHASE domain"/>
    <property type="match status" value="1"/>
</dbReference>
<organism evidence="8 9">
    <name type="scientific">Aromatoleum diolicum</name>
    <dbReference type="NCBI Taxonomy" id="75796"/>
    <lineage>
        <taxon>Bacteria</taxon>
        <taxon>Pseudomonadati</taxon>
        <taxon>Pseudomonadota</taxon>
        <taxon>Betaproteobacteria</taxon>
        <taxon>Rhodocyclales</taxon>
        <taxon>Rhodocyclaceae</taxon>
        <taxon>Aromatoleum</taxon>
    </lineage>
</organism>
<dbReference type="Proteomes" id="UP000648984">
    <property type="component" value="Unassembled WGS sequence"/>
</dbReference>
<dbReference type="InterPro" id="IPR052163">
    <property type="entry name" value="DGC-Regulatory_Protein"/>
</dbReference>
<proteinExistence type="predicted"/>
<dbReference type="InterPro" id="IPR029787">
    <property type="entry name" value="Nucleotide_cyclase"/>
</dbReference>
<evidence type="ECO:0000259" key="7">
    <source>
        <dbReference type="PROSITE" id="PS50887"/>
    </source>
</evidence>
<evidence type="ECO:0000313" key="8">
    <source>
        <dbReference type="EMBL" id="NMG75787.1"/>
    </source>
</evidence>
<sequence length="544" mass="59901">MNSQDQHPAGRRDAPLYLVLAFAWLLFTLASISFAVHDAWERVERDFAARAEKDIDTLRDRLRSNETLLDGFAAFLGIVESPSRAQLAGFASRTLAGNPHIYMLEVVQKVPASARAEFERTLAAQAGAGRRISRFDYQAGRSWAPVADKAVYYPISFIWPETPESRPVLGLDLDAVPHLRDTMRRADLSGAAVASQPFALIEGPLAYVMLKQADRSPPEKGKRDVAPRPERYALLVVKGESLQPASIDPYSSHTLRALGDRGPIDPPLVDVPAQFAASALERRLLPRVRVTTMDFGTSQPVRLSMSRQLRFADISAQSLGLAILLSALSLLALVLFVRRHRAAALREHEAHRRARHHALHDALTGLANRRLLLDRVELALAHWRRTGEGFALFFVDLDKFKEVNDQHGHDAGDAVLRAVAQRMRNSVRETDTVARIAGDEFVVLIPGITERVTLQTIADKVLAVLAQPVEVRTGLTIVITGSLGISLCPDDGCEPDALLKCADAAMYDSKRGESGAPGPTAAPRLRLIRKADRMAAIQRKFARH</sequence>
<gene>
    <name evidence="8" type="ORF">GPA25_13550</name>
</gene>
<comment type="caution">
    <text evidence="8">The sequence shown here is derived from an EMBL/GenBank/DDBJ whole genome shotgun (WGS) entry which is preliminary data.</text>
</comment>
<evidence type="ECO:0000256" key="4">
    <source>
        <dbReference type="ARBA" id="ARBA00023136"/>
    </source>
</evidence>
<dbReference type="Gene3D" id="3.30.70.270">
    <property type="match status" value="1"/>
</dbReference>
<accession>A0ABX1QBM3</accession>
<dbReference type="InterPro" id="IPR006189">
    <property type="entry name" value="CHASE_dom"/>
</dbReference>
<keyword evidence="4 5" id="KW-0472">Membrane</keyword>
<dbReference type="NCBIfam" id="TIGR00254">
    <property type="entry name" value="GGDEF"/>
    <property type="match status" value="1"/>
</dbReference>
<evidence type="ECO:0000256" key="2">
    <source>
        <dbReference type="ARBA" id="ARBA00022692"/>
    </source>
</evidence>
<feature type="domain" description="GGDEF" evidence="7">
    <location>
        <begin position="388"/>
        <end position="524"/>
    </location>
</feature>
<feature type="domain" description="CHASE" evidence="6">
    <location>
        <begin position="78"/>
        <end position="203"/>
    </location>
</feature>
<dbReference type="Pfam" id="PF00990">
    <property type="entry name" value="GGDEF"/>
    <property type="match status" value="1"/>
</dbReference>
<reference evidence="8 9" key="1">
    <citation type="submission" date="2019-12" db="EMBL/GenBank/DDBJ databases">
        <title>Comparative genomics gives insights into the taxonomy of the Azoarcus-Aromatoleum group and reveals separate origins of nif in the plant-associated Azoarcus and non-plant-associated Aromatoleum sub-groups.</title>
        <authorList>
            <person name="Lafos M."/>
            <person name="Maluk M."/>
            <person name="Batista M."/>
            <person name="Junghare M."/>
            <person name="Carmona M."/>
            <person name="Faoro H."/>
            <person name="Cruz L.M."/>
            <person name="Battistoni F."/>
            <person name="De Souza E."/>
            <person name="Pedrosa F."/>
            <person name="Chen W.-M."/>
            <person name="Poole P.S."/>
            <person name="Dixon R.A."/>
            <person name="James E.K."/>
        </authorList>
    </citation>
    <scope>NUCLEOTIDE SEQUENCE [LARGE SCALE GENOMIC DNA]</scope>
    <source>
        <strain evidence="8 9">22Lin</strain>
    </source>
</reference>
<dbReference type="RefSeq" id="WP_169260941.1">
    <property type="nucleotide sequence ID" value="NZ_WTVQ01000021.1"/>
</dbReference>